<gene>
    <name evidence="3" type="ORF">HHL10_09290</name>
</gene>
<dbReference type="Pfam" id="PF13719">
    <property type="entry name" value="Zn_ribbon_5"/>
    <property type="match status" value="1"/>
</dbReference>
<evidence type="ECO:0000256" key="1">
    <source>
        <dbReference type="SAM" id="Phobius"/>
    </source>
</evidence>
<evidence type="ECO:0000259" key="2">
    <source>
        <dbReference type="Pfam" id="PF13719"/>
    </source>
</evidence>
<proteinExistence type="predicted"/>
<evidence type="ECO:0000313" key="4">
    <source>
        <dbReference type="Proteomes" id="UP000574067"/>
    </source>
</evidence>
<evidence type="ECO:0000313" key="3">
    <source>
        <dbReference type="EMBL" id="NML15172.1"/>
    </source>
</evidence>
<dbReference type="Proteomes" id="UP000574067">
    <property type="component" value="Unassembled WGS sequence"/>
</dbReference>
<dbReference type="AlphaFoldDB" id="A0A848F736"/>
<dbReference type="InterPro" id="IPR021834">
    <property type="entry name" value="DUF3426"/>
</dbReference>
<feature type="transmembrane region" description="Helical" evidence="1">
    <location>
        <begin position="206"/>
        <end position="226"/>
    </location>
</feature>
<protein>
    <submittedName>
        <fullName evidence="3">DUF3426 domain-containing protein</fullName>
    </submittedName>
</protein>
<dbReference type="EMBL" id="JABBFW010000005">
    <property type="protein sequence ID" value="NML15172.1"/>
    <property type="molecule type" value="Genomic_DNA"/>
</dbReference>
<name>A0A848F736_9BURK</name>
<accession>A0A848F736</accession>
<sequence length="356" mass="36855">MSQAARCPSCRTVFRVQPQQLEASGGWARCGQCGEVFNALQALVAMPPAPSAAPRPAPPGGAWAGVAGVDHAGTPPVSALYRRAEPDAAATPLRGTPIPPAPHAPVRAAAPAPHAVAGAPVTRAAPREQPAAPAGPAAAVLPPSAGAPMAAAALPGAAPFLASILPDVPSPSPAADTQFGTLPATPPSFMQEPAAAQRKEDPHRPWWTALVVVLALTALLQVLLIARPTLSARSDVARMLLQPLCVLARCNAEAAPRRLAALTVESSALSRLSGDSQRYRLSLVLRNRDVQALRWPAVDLRLTDAHGVLLVRKVLRVRELGASTAALPPGQEQPLQAVLDMGELPVAGYSVELFYP</sequence>
<dbReference type="Pfam" id="PF11906">
    <property type="entry name" value="DUF3426"/>
    <property type="match status" value="1"/>
</dbReference>
<comment type="caution">
    <text evidence="3">The sequence shown here is derived from an EMBL/GenBank/DDBJ whole genome shotgun (WGS) entry which is preliminary data.</text>
</comment>
<organism evidence="3 4">
    <name type="scientific">Azohydromonas caseinilytica</name>
    <dbReference type="NCBI Taxonomy" id="2728836"/>
    <lineage>
        <taxon>Bacteria</taxon>
        <taxon>Pseudomonadati</taxon>
        <taxon>Pseudomonadota</taxon>
        <taxon>Betaproteobacteria</taxon>
        <taxon>Burkholderiales</taxon>
        <taxon>Sphaerotilaceae</taxon>
        <taxon>Azohydromonas</taxon>
    </lineage>
</organism>
<keyword evidence="1" id="KW-0812">Transmembrane</keyword>
<keyword evidence="1" id="KW-1133">Transmembrane helix</keyword>
<feature type="domain" description="Zinc finger/thioredoxin putative" evidence="2">
    <location>
        <begin position="6"/>
        <end position="39"/>
    </location>
</feature>
<keyword evidence="1" id="KW-0472">Membrane</keyword>
<dbReference type="InterPro" id="IPR011723">
    <property type="entry name" value="Znf/thioredoxin_put"/>
</dbReference>
<reference evidence="3 4" key="1">
    <citation type="submission" date="2020-04" db="EMBL/GenBank/DDBJ databases">
        <title>Azohydromonas sp. isolated from soil.</title>
        <authorList>
            <person name="Dahal R.H."/>
        </authorList>
    </citation>
    <scope>NUCLEOTIDE SEQUENCE [LARGE SCALE GENOMIC DNA]</scope>
    <source>
        <strain evidence="3 4">G-1-1-14</strain>
    </source>
</reference>
<keyword evidence="4" id="KW-1185">Reference proteome</keyword>
<dbReference type="NCBIfam" id="TIGR02098">
    <property type="entry name" value="MJ0042_CXXC"/>
    <property type="match status" value="1"/>
</dbReference>
<dbReference type="RefSeq" id="WP_169160082.1">
    <property type="nucleotide sequence ID" value="NZ_JABBFW010000005.1"/>
</dbReference>